<dbReference type="InterPro" id="IPR038726">
    <property type="entry name" value="PDDEXK_AddAB-type"/>
</dbReference>
<evidence type="ECO:0000313" key="2">
    <source>
        <dbReference type="EMBL" id="QLI05904.1"/>
    </source>
</evidence>
<dbReference type="Proteomes" id="UP000509414">
    <property type="component" value="Chromosome"/>
</dbReference>
<dbReference type="Pfam" id="PF12705">
    <property type="entry name" value="PDDEXK_1"/>
    <property type="match status" value="1"/>
</dbReference>
<keyword evidence="2" id="KW-0067">ATP-binding</keyword>
<protein>
    <submittedName>
        <fullName evidence="2">AddAB recombination complex, helicase AddB</fullName>
    </submittedName>
</protein>
<dbReference type="RefSeq" id="WP_179975033.1">
    <property type="nucleotide sequence ID" value="NZ_CP049075.1"/>
</dbReference>
<dbReference type="EMBL" id="CP049075">
    <property type="protein sequence ID" value="QLI05904.1"/>
    <property type="molecule type" value="Genomic_DNA"/>
</dbReference>
<gene>
    <name evidence="2" type="primary">addB</name>
    <name evidence="2" type="ORF">CINF_1421</name>
</gene>
<dbReference type="KEGG" id="cinf:CINF_1421"/>
<keyword evidence="2" id="KW-0547">Nucleotide-binding</keyword>
<feature type="domain" description="PD-(D/E)XK endonuclease-like" evidence="1">
    <location>
        <begin position="560"/>
        <end position="722"/>
    </location>
</feature>
<dbReference type="GO" id="GO:0004386">
    <property type="term" value="F:helicase activity"/>
    <property type="evidence" value="ECO:0007669"/>
    <property type="project" value="UniProtKB-KW"/>
</dbReference>
<keyword evidence="2" id="KW-0347">Helicase</keyword>
<dbReference type="AlphaFoldDB" id="A0A7H9CNS8"/>
<organism evidence="2 3">
    <name type="scientific">Candidatus Campylobacter infans</name>
    <dbReference type="NCBI Taxonomy" id="2561898"/>
    <lineage>
        <taxon>Bacteria</taxon>
        <taxon>Pseudomonadati</taxon>
        <taxon>Campylobacterota</taxon>
        <taxon>Epsilonproteobacteria</taxon>
        <taxon>Campylobacterales</taxon>
        <taxon>Campylobacteraceae</taxon>
        <taxon>Campylobacter</taxon>
    </lineage>
</organism>
<dbReference type="SUPFAM" id="SSF52540">
    <property type="entry name" value="P-loop containing nucleoside triphosphate hydrolases"/>
    <property type="match status" value="1"/>
</dbReference>
<name>A0A7H9CNS8_9BACT</name>
<dbReference type="InterPro" id="IPR027417">
    <property type="entry name" value="P-loop_NTPase"/>
</dbReference>
<dbReference type="InterPro" id="IPR011335">
    <property type="entry name" value="Restrct_endonuc-II-like"/>
</dbReference>
<proteinExistence type="predicted"/>
<dbReference type="SUPFAM" id="SSF52980">
    <property type="entry name" value="Restriction endonuclease-like"/>
    <property type="match status" value="1"/>
</dbReference>
<dbReference type="InterPro" id="IPR011604">
    <property type="entry name" value="PDDEXK-like_dom_sf"/>
</dbReference>
<dbReference type="Gene3D" id="3.90.320.10">
    <property type="match status" value="1"/>
</dbReference>
<evidence type="ECO:0000259" key="1">
    <source>
        <dbReference type="Pfam" id="PF12705"/>
    </source>
</evidence>
<accession>A0A7H9CNS8</accession>
<reference evidence="2 3" key="1">
    <citation type="submission" date="2020-02" db="EMBL/GenBank/DDBJ databases">
        <title>Complete genome sequence of the novel Campylobacter species Candidatus Campylobacter infans.</title>
        <authorList>
            <person name="Duim B."/>
            <person name="Zomer A."/>
            <person name="van der Graaf L."/>
            <person name="Wagenaar J."/>
        </authorList>
    </citation>
    <scope>NUCLEOTIDE SEQUENCE [LARGE SCALE GENOMIC DNA]</scope>
    <source>
        <strain evidence="2 3">19S00001</strain>
    </source>
</reference>
<keyword evidence="2" id="KW-0378">Hydrolase</keyword>
<evidence type="ECO:0000313" key="3">
    <source>
        <dbReference type="Proteomes" id="UP000509414"/>
    </source>
</evidence>
<keyword evidence="3" id="KW-1185">Reference proteome</keyword>
<sequence length="782" mass="89661">MILEVFSTKRAIKERNKAYLEQNCMLSPALSFDEFLNKAIIVNGLIRADSNTKILIMQESANAVKAVASELKIPLEFFAFLKSSEYLFAFFSELKRQKVSIEMLKQKDIYANFDEHLQILSQLEKEYLTRLKNAGFYDDISVCELYDINWDFILNYEQINVRIDGILNAHELEILNKISKRVLVILSFSISKFNKKLARELEKNCQISFKSGFAYDFNLSQNEILNTQKLNQSTPDISLQGFELRSLQASFVFSQISKMLENGIEAKNIAVILPDEDFSDTLRNLDKNNMLNYAMGKSVAKTSEFALLVNLQDALKLGLDYQKNDAYLNKEQTPNKTIATLNHLGLLDEHYIYFKNSFFKICEYEKFCFIINEMFVNTAPELKALINHELFCLKSIANKLKTNEILELFIIALRQKSLSLTGGGEITAMGVLESRSLKFDGVIIIDFNDNLVPQSSKKEIFLSSNIRAKAGLISHKERDDLQRFYYERLIFNAKQVGISYEISEQSVLSRFFSELGLDKSPQIKSRCYEDALLRLCEPKAIINLKPNELICKHDFFANPLSFSRLSTYLSCKRAYYYKYILGISEGVDLSLKLDKSSLGTLIHEILKDYFNENPNFCNDQALKDLIAQKTSHLGGLNKLEVELFKLRLNEFALKQNEHFASGYKVRECEKEIQCEFEGIQIKGVIDRIDECAGELLVIDYKSGALPDNDLQLQFYKALSGASQAVFLDLKNSMDFKGAKKTFDLAELIQDLKKINKQEISFMCDEGCKHEHSAFSALYKDKI</sequence>